<protein>
    <submittedName>
        <fullName evidence="2">Uncharacterized protein</fullName>
    </submittedName>
</protein>
<organism evidence="2 3">
    <name type="scientific">Punica granatum</name>
    <name type="common">Pomegranate</name>
    <dbReference type="NCBI Taxonomy" id="22663"/>
    <lineage>
        <taxon>Eukaryota</taxon>
        <taxon>Viridiplantae</taxon>
        <taxon>Streptophyta</taxon>
        <taxon>Embryophyta</taxon>
        <taxon>Tracheophyta</taxon>
        <taxon>Spermatophyta</taxon>
        <taxon>Magnoliopsida</taxon>
        <taxon>eudicotyledons</taxon>
        <taxon>Gunneridae</taxon>
        <taxon>Pentapetalae</taxon>
        <taxon>rosids</taxon>
        <taxon>malvids</taxon>
        <taxon>Myrtales</taxon>
        <taxon>Lythraceae</taxon>
        <taxon>Punica</taxon>
    </lineage>
</organism>
<gene>
    <name evidence="2" type="ORF">CDL15_Pgr025019</name>
</gene>
<feature type="region of interest" description="Disordered" evidence="1">
    <location>
        <begin position="1"/>
        <end position="22"/>
    </location>
</feature>
<reference evidence="3" key="1">
    <citation type="journal article" date="2017" name="Plant J.">
        <title>The pomegranate (Punica granatum L.) genome and the genomics of punicalagin biosynthesis.</title>
        <authorList>
            <person name="Qin G."/>
            <person name="Xu C."/>
            <person name="Ming R."/>
            <person name="Tang H."/>
            <person name="Guyot R."/>
            <person name="Kramer E.M."/>
            <person name="Hu Y."/>
            <person name="Yi X."/>
            <person name="Qi Y."/>
            <person name="Xu X."/>
            <person name="Gao Z."/>
            <person name="Pan H."/>
            <person name="Jian J."/>
            <person name="Tian Y."/>
            <person name="Yue Z."/>
            <person name="Xu Y."/>
        </authorList>
    </citation>
    <scope>NUCLEOTIDE SEQUENCE [LARGE SCALE GENOMIC DNA]</scope>
    <source>
        <strain evidence="3">cv. Dabenzi</strain>
    </source>
</reference>
<evidence type="ECO:0000313" key="2">
    <source>
        <dbReference type="EMBL" id="OWM68832.1"/>
    </source>
</evidence>
<dbReference type="AlphaFoldDB" id="A0A218W9T6"/>
<evidence type="ECO:0000256" key="1">
    <source>
        <dbReference type="SAM" id="MobiDB-lite"/>
    </source>
</evidence>
<comment type="caution">
    <text evidence="2">The sequence shown here is derived from an EMBL/GenBank/DDBJ whole genome shotgun (WGS) entry which is preliminary data.</text>
</comment>
<sequence length="67" mass="7438">MSSAFCTPKHGSAGGSGVAPEELPPTLKSELWGFPREQLLSLPLTCVLWFRKLRTLDSDSKIKIDRH</sequence>
<evidence type="ECO:0000313" key="3">
    <source>
        <dbReference type="Proteomes" id="UP000197138"/>
    </source>
</evidence>
<proteinExistence type="predicted"/>
<dbReference type="EMBL" id="MTKT01004939">
    <property type="protein sequence ID" value="OWM68832.1"/>
    <property type="molecule type" value="Genomic_DNA"/>
</dbReference>
<dbReference type="Proteomes" id="UP000197138">
    <property type="component" value="Unassembled WGS sequence"/>
</dbReference>
<accession>A0A218W9T6</accession>
<name>A0A218W9T6_PUNGR</name>